<sequence>MGSAAVTKSAADRAAENDRARLVLLRRLADVVSLPASRINAFERSVVADLMVDMLRQAPLEERRRIAARLVPLTDIPDNICRLLLRDDIVVARELLDEAASLSDHDLISCAASASIDHCKHIARRRGLTPAVCHALIERADAEVTQLVLANKDASIPTTALETTVAQSRQHPELCAVILKRPELRPSSAYVMFWWCNHEERSIILRRFAVSREVLQSTVADLFGKDGGGDDAYVRKALQFIERRQRDRDAAQISHYGGLEGVIQHAAEAGLTPDLVAEIGQLAGVKPLTAAKMLSDEGGESIAVMCKATGLTKQYLALLWKAMRRPFDEKDENGDVRWERVQVVYEILAVDRAQTVLRYWNWALTSALTPQLIRAIREGEEHLVDAFSAAERAAMLALSEDFKS</sequence>
<accession>A0ABP3I3D2</accession>
<dbReference type="Pfam" id="PF10098">
    <property type="entry name" value="DUF2336"/>
    <property type="match status" value="1"/>
</dbReference>
<evidence type="ECO:0000313" key="2">
    <source>
        <dbReference type="Proteomes" id="UP001500791"/>
    </source>
</evidence>
<organism evidence="1 2">
    <name type="scientific">Brevundimonas terrae</name>
    <dbReference type="NCBI Taxonomy" id="363631"/>
    <lineage>
        <taxon>Bacteria</taxon>
        <taxon>Pseudomonadati</taxon>
        <taxon>Pseudomonadota</taxon>
        <taxon>Alphaproteobacteria</taxon>
        <taxon>Caulobacterales</taxon>
        <taxon>Caulobacteraceae</taxon>
        <taxon>Brevundimonas</taxon>
    </lineage>
</organism>
<comment type="caution">
    <text evidence="1">The sequence shown here is derived from an EMBL/GenBank/DDBJ whole genome shotgun (WGS) entry which is preliminary data.</text>
</comment>
<evidence type="ECO:0000313" key="1">
    <source>
        <dbReference type="EMBL" id="GAA0389400.1"/>
    </source>
</evidence>
<dbReference type="Proteomes" id="UP001500791">
    <property type="component" value="Unassembled WGS sequence"/>
</dbReference>
<name>A0ABP3I3D2_9CAUL</name>
<dbReference type="RefSeq" id="WP_167176435.1">
    <property type="nucleotide sequence ID" value="NZ_BAAAEJ010000007.1"/>
</dbReference>
<dbReference type="InterPro" id="IPR019285">
    <property type="entry name" value="DUF2336"/>
</dbReference>
<protein>
    <submittedName>
        <fullName evidence="1">DUF2336 domain-containing protein</fullName>
    </submittedName>
</protein>
<reference evidence="2" key="1">
    <citation type="journal article" date="2019" name="Int. J. Syst. Evol. Microbiol.">
        <title>The Global Catalogue of Microorganisms (GCM) 10K type strain sequencing project: providing services to taxonomists for standard genome sequencing and annotation.</title>
        <authorList>
            <consortium name="The Broad Institute Genomics Platform"/>
            <consortium name="The Broad Institute Genome Sequencing Center for Infectious Disease"/>
            <person name="Wu L."/>
            <person name="Ma J."/>
        </authorList>
    </citation>
    <scope>NUCLEOTIDE SEQUENCE [LARGE SCALE GENOMIC DNA]</scope>
    <source>
        <strain evidence="2">JCM 13476</strain>
    </source>
</reference>
<keyword evidence="2" id="KW-1185">Reference proteome</keyword>
<gene>
    <name evidence="1" type="ORF">GCM10009093_15030</name>
</gene>
<dbReference type="EMBL" id="BAAAEJ010000007">
    <property type="protein sequence ID" value="GAA0389400.1"/>
    <property type="molecule type" value="Genomic_DNA"/>
</dbReference>
<proteinExistence type="predicted"/>